<proteinExistence type="predicted"/>
<keyword evidence="1" id="KW-1133">Transmembrane helix</keyword>
<dbReference type="EMBL" id="NBSK02000007">
    <property type="protein sequence ID" value="KAJ0197232.1"/>
    <property type="molecule type" value="Genomic_DNA"/>
</dbReference>
<feature type="transmembrane region" description="Helical" evidence="1">
    <location>
        <begin position="88"/>
        <end position="120"/>
    </location>
</feature>
<keyword evidence="1" id="KW-0472">Membrane</keyword>
<name>A0A9R1V280_LACSA</name>
<reference evidence="2 3" key="1">
    <citation type="journal article" date="2017" name="Nat. Commun.">
        <title>Genome assembly with in vitro proximity ligation data and whole-genome triplication in lettuce.</title>
        <authorList>
            <person name="Reyes-Chin-Wo S."/>
            <person name="Wang Z."/>
            <person name="Yang X."/>
            <person name="Kozik A."/>
            <person name="Arikit S."/>
            <person name="Song C."/>
            <person name="Xia L."/>
            <person name="Froenicke L."/>
            <person name="Lavelle D.O."/>
            <person name="Truco M.J."/>
            <person name="Xia R."/>
            <person name="Zhu S."/>
            <person name="Xu C."/>
            <person name="Xu H."/>
            <person name="Xu X."/>
            <person name="Cox K."/>
            <person name="Korf I."/>
            <person name="Meyers B.C."/>
            <person name="Michelmore R.W."/>
        </authorList>
    </citation>
    <scope>NUCLEOTIDE SEQUENCE [LARGE SCALE GENOMIC DNA]</scope>
    <source>
        <strain evidence="3">cv. Salinas</strain>
        <tissue evidence="2">Seedlings</tissue>
    </source>
</reference>
<evidence type="ECO:0000313" key="2">
    <source>
        <dbReference type="EMBL" id="KAJ0197232.1"/>
    </source>
</evidence>
<dbReference type="Gramene" id="rna-gnl|WGS:NBSK|LSAT_7X35900_mrna">
    <property type="protein sequence ID" value="cds-PLY96661.1"/>
    <property type="gene ID" value="gene-LSAT_7X35900"/>
</dbReference>
<accession>A0A9R1V280</accession>
<keyword evidence="3" id="KW-1185">Reference proteome</keyword>
<keyword evidence="1" id="KW-0812">Transmembrane</keyword>
<dbReference type="Proteomes" id="UP000235145">
    <property type="component" value="Unassembled WGS sequence"/>
</dbReference>
<protein>
    <submittedName>
        <fullName evidence="2">Uncharacterized protein</fullName>
    </submittedName>
</protein>
<gene>
    <name evidence="2" type="ORF">LSAT_V11C700356240</name>
</gene>
<organism evidence="2 3">
    <name type="scientific">Lactuca sativa</name>
    <name type="common">Garden lettuce</name>
    <dbReference type="NCBI Taxonomy" id="4236"/>
    <lineage>
        <taxon>Eukaryota</taxon>
        <taxon>Viridiplantae</taxon>
        <taxon>Streptophyta</taxon>
        <taxon>Embryophyta</taxon>
        <taxon>Tracheophyta</taxon>
        <taxon>Spermatophyta</taxon>
        <taxon>Magnoliopsida</taxon>
        <taxon>eudicotyledons</taxon>
        <taxon>Gunneridae</taxon>
        <taxon>Pentapetalae</taxon>
        <taxon>asterids</taxon>
        <taxon>campanulids</taxon>
        <taxon>Asterales</taxon>
        <taxon>Asteraceae</taxon>
        <taxon>Cichorioideae</taxon>
        <taxon>Cichorieae</taxon>
        <taxon>Lactucinae</taxon>
        <taxon>Lactuca</taxon>
    </lineage>
</organism>
<evidence type="ECO:0000313" key="3">
    <source>
        <dbReference type="Proteomes" id="UP000235145"/>
    </source>
</evidence>
<dbReference type="OrthoDB" id="783284at2759"/>
<dbReference type="AlphaFoldDB" id="A0A9R1V280"/>
<evidence type="ECO:0000256" key="1">
    <source>
        <dbReference type="SAM" id="Phobius"/>
    </source>
</evidence>
<comment type="caution">
    <text evidence="2">The sequence shown here is derived from an EMBL/GenBank/DDBJ whole genome shotgun (WGS) entry which is preliminary data.</text>
</comment>
<sequence length="122" mass="13134">MASVFLSCNARPTHSTKLGFHQIPCSSADSSSRNLHLSSIFRFKNGAKLMTKRKLPLLHASNKSSEEPIGKTEAITSSDTGNAQGPPFLTILAGIVVFALLLWVVGSLVSWVFGLFGLIFSK</sequence>